<reference evidence="1 2" key="2">
    <citation type="journal article" date="2016" name="Int. J. Syst. Evol. Microbiol.">
        <title>Paenibacillus bovis sp. nov., isolated from raw yak (Bos grunniens) milk.</title>
        <authorList>
            <person name="Gao C."/>
            <person name="Han J."/>
            <person name="Liu Z."/>
            <person name="Xu X."/>
            <person name="Hang F."/>
            <person name="Wu Z."/>
        </authorList>
    </citation>
    <scope>NUCLEOTIDE SEQUENCE [LARGE SCALE GENOMIC DNA]</scope>
    <source>
        <strain evidence="1 2">BD3526</strain>
    </source>
</reference>
<dbReference type="RefSeq" id="WP_060534401.1">
    <property type="nucleotide sequence ID" value="NZ_CP013023.1"/>
</dbReference>
<evidence type="ECO:0000313" key="2">
    <source>
        <dbReference type="Proteomes" id="UP000078148"/>
    </source>
</evidence>
<reference evidence="2" key="1">
    <citation type="submission" date="2015-10" db="EMBL/GenBank/DDBJ databases">
        <title>Genome of Paenibacillus bovis sp. nov.</title>
        <authorList>
            <person name="Wu Z."/>
            <person name="Gao C."/>
            <person name="Liu Z."/>
            <person name="Zheng H."/>
        </authorList>
    </citation>
    <scope>NUCLEOTIDE SEQUENCE [LARGE SCALE GENOMIC DNA]</scope>
    <source>
        <strain evidence="2">BD3526</strain>
    </source>
</reference>
<sequence length="125" mass="14598">MSNSNEVTGHPTGWVQQLGSDLRSQGYASVLHQDFNDQDADKIIGQLLPEFKYLLYIHADERRKYFIADYAGRNTVIKLLERMVDNKKSARLNIQESDRVGYNRYSDEIQRLSELKKMLLQERFG</sequence>
<name>A0A172ZFT1_9BACL</name>
<accession>A0A172ZFT1</accession>
<dbReference type="EMBL" id="CP013023">
    <property type="protein sequence ID" value="ANF96496.1"/>
    <property type="molecule type" value="Genomic_DNA"/>
</dbReference>
<dbReference type="AlphaFoldDB" id="A0A172ZFT1"/>
<protein>
    <submittedName>
        <fullName evidence="1">Uncharacterized protein</fullName>
    </submittedName>
</protein>
<proteinExistence type="predicted"/>
<dbReference type="OrthoDB" id="2628163at2"/>
<dbReference type="Proteomes" id="UP000078148">
    <property type="component" value="Chromosome"/>
</dbReference>
<evidence type="ECO:0000313" key="1">
    <source>
        <dbReference type="EMBL" id="ANF96496.1"/>
    </source>
</evidence>
<dbReference type="STRING" id="1616788.AR543_11095"/>
<dbReference type="KEGG" id="pbv:AR543_11095"/>
<keyword evidence="2" id="KW-1185">Reference proteome</keyword>
<gene>
    <name evidence="1" type="ORF">AR543_11095</name>
</gene>
<organism evidence="1 2">
    <name type="scientific">Paenibacillus bovis</name>
    <dbReference type="NCBI Taxonomy" id="1616788"/>
    <lineage>
        <taxon>Bacteria</taxon>
        <taxon>Bacillati</taxon>
        <taxon>Bacillota</taxon>
        <taxon>Bacilli</taxon>
        <taxon>Bacillales</taxon>
        <taxon>Paenibacillaceae</taxon>
        <taxon>Paenibacillus</taxon>
    </lineage>
</organism>